<organism evidence="2 3">
    <name type="scientific">Sporothrix epigloea</name>
    <dbReference type="NCBI Taxonomy" id="1892477"/>
    <lineage>
        <taxon>Eukaryota</taxon>
        <taxon>Fungi</taxon>
        <taxon>Dikarya</taxon>
        <taxon>Ascomycota</taxon>
        <taxon>Pezizomycotina</taxon>
        <taxon>Sordariomycetes</taxon>
        <taxon>Sordariomycetidae</taxon>
        <taxon>Ophiostomatales</taxon>
        <taxon>Ophiostomataceae</taxon>
        <taxon>Sporothrix</taxon>
    </lineage>
</organism>
<feature type="compositionally biased region" description="Acidic residues" evidence="1">
    <location>
        <begin position="779"/>
        <end position="789"/>
    </location>
</feature>
<feature type="region of interest" description="Disordered" evidence="1">
    <location>
        <begin position="696"/>
        <end position="731"/>
    </location>
</feature>
<evidence type="ECO:0000313" key="3">
    <source>
        <dbReference type="Proteomes" id="UP001642502"/>
    </source>
</evidence>
<feature type="region of interest" description="Disordered" evidence="1">
    <location>
        <begin position="546"/>
        <end position="615"/>
    </location>
</feature>
<feature type="compositionally biased region" description="Low complexity" evidence="1">
    <location>
        <begin position="589"/>
        <end position="599"/>
    </location>
</feature>
<feature type="region of interest" description="Disordered" evidence="1">
    <location>
        <begin position="746"/>
        <end position="819"/>
    </location>
</feature>
<gene>
    <name evidence="2" type="ORF">SEPCBS119000_004265</name>
</gene>
<name>A0ABP0DV75_9PEZI</name>
<comment type="caution">
    <text evidence="2">The sequence shown here is derived from an EMBL/GenBank/DDBJ whole genome shotgun (WGS) entry which is preliminary data.</text>
</comment>
<accession>A0ABP0DV75</accession>
<reference evidence="2 3" key="1">
    <citation type="submission" date="2024-01" db="EMBL/GenBank/DDBJ databases">
        <authorList>
            <person name="Allen C."/>
            <person name="Tagirdzhanova G."/>
        </authorList>
    </citation>
    <scope>NUCLEOTIDE SEQUENCE [LARGE SCALE GENOMIC DNA]</scope>
    <source>
        <strain evidence="2 3">CBS 119000</strain>
    </source>
</reference>
<protein>
    <recommendedName>
        <fullName evidence="4">Fungal N-terminal domain-containing protein</fullName>
    </recommendedName>
</protein>
<feature type="compositionally biased region" description="Basic and acidic residues" evidence="1">
    <location>
        <begin position="764"/>
        <end position="778"/>
    </location>
</feature>
<evidence type="ECO:0000313" key="2">
    <source>
        <dbReference type="EMBL" id="CAK7270781.1"/>
    </source>
</evidence>
<feature type="compositionally biased region" description="Polar residues" evidence="1">
    <location>
        <begin position="796"/>
        <end position="805"/>
    </location>
</feature>
<dbReference type="Proteomes" id="UP001642502">
    <property type="component" value="Unassembled WGS sequence"/>
</dbReference>
<evidence type="ECO:0008006" key="4">
    <source>
        <dbReference type="Google" id="ProtNLM"/>
    </source>
</evidence>
<proteinExistence type="predicted"/>
<dbReference type="EMBL" id="CAWUON010000063">
    <property type="protein sequence ID" value="CAK7270781.1"/>
    <property type="molecule type" value="Genomic_DNA"/>
</dbReference>
<sequence length="819" mass="89360">MSVSISVAVSASNAAALGIGLAQDLYRLAVENPSVECQIGRVAQAFVDLNLTLGDLASALVQLQASSLSLSPLCSDLIEAVFSRIHGVQKTFWARLTDDVSSIDKLDDGSGASIAKHSVVTTKLGRLKMLFPGSAATELLTEMEWMRNTLAVLAATCRLSMTHQASQQIVSETLTSALLIYIRQIEQKLADIDDEVDDPSDDDEPITGPGSLFFSVAFTSTAKPARKRGVSPTFEKNLAASKLDAATWIYEALRDMASKSDPTEGLPSRFVEWLLGELTVAKVDVALDEDKIEPASEIVEQPTNSDNSESFPSLFSSPVLVPAATCISKEADDMAAEVTESITVVSVKHQVQQVTEGDNKSSVEVPVFTETTGVVQSINTTNHISESHLPTTESAATPKLGKEIKAGSQQMPDGPNENEITYAAKIDVQKFYDDLPPPYPYPESYATHHREPHFGIPGSFYPPVNGMSHPPPASLPGDFSNTICMQPQPAFSPANFYPLYSPYMAAQPYNDRGQASNLGFDANFNNDYHYSHPSTIGLGPGMRTFPAAPPFDPRGRPAPYSPAPSVLGKFNGSKDLDATMTTRRHHGPQSSRQNNSQNSRKIDDDRETEPAFSNVQEENYKTGVEISSESRFERAKCFPTEHRNTPTYLQNKTGKSRAVAHVSKKDDNYSDEEDNFSHFSKTRTIDTRKRAFNTRGIRNSKDDAEEQPTEKHCNNSSSHYTGTFPPPLSSPDVVTGIDYQILRSKSLSKSTSEAGAMISAAKTEGTDKSKMRPVSDKEEITDDDDDGSEYESASENISNGKTQLSDADRSNETLYQIFH</sequence>
<evidence type="ECO:0000256" key="1">
    <source>
        <dbReference type="SAM" id="MobiDB-lite"/>
    </source>
</evidence>
<keyword evidence="3" id="KW-1185">Reference proteome</keyword>